<accession>A0A9P7G665</accession>
<organism evidence="2 3">
    <name type="scientific">Asterophora parasitica</name>
    <dbReference type="NCBI Taxonomy" id="117018"/>
    <lineage>
        <taxon>Eukaryota</taxon>
        <taxon>Fungi</taxon>
        <taxon>Dikarya</taxon>
        <taxon>Basidiomycota</taxon>
        <taxon>Agaricomycotina</taxon>
        <taxon>Agaricomycetes</taxon>
        <taxon>Agaricomycetidae</taxon>
        <taxon>Agaricales</taxon>
        <taxon>Tricholomatineae</taxon>
        <taxon>Lyophyllaceae</taxon>
        <taxon>Asterophora</taxon>
    </lineage>
</organism>
<reference evidence="2" key="2">
    <citation type="submission" date="2021-10" db="EMBL/GenBank/DDBJ databases">
        <title>Phylogenomics reveals ancestral predisposition of the termite-cultivated fungus Termitomyces towards a domesticated lifestyle.</title>
        <authorList>
            <person name="Auxier B."/>
            <person name="Grum-Grzhimaylo A."/>
            <person name="Cardenas M.E."/>
            <person name="Lodge J.D."/>
            <person name="Laessoe T."/>
            <person name="Pedersen O."/>
            <person name="Smith M.E."/>
            <person name="Kuyper T.W."/>
            <person name="Franco-Molano E.A."/>
            <person name="Baroni T.J."/>
            <person name="Aanen D.K."/>
        </authorList>
    </citation>
    <scope>NUCLEOTIDE SEQUENCE</scope>
    <source>
        <strain evidence="2">AP01</strain>
        <tissue evidence="2">Mycelium</tissue>
    </source>
</reference>
<sequence length="288" mass="31759">MRINVSEENSATVAWYKERFLSDDEIIEHVVHNPTSTLCWTIHRPKRGWYIRIRSPQFAPGVFIPLIPVPRTSPQYADAALSFSSRTSIPLGDIASQAHQSVSSAHSYPPTPPAVSVQPPSPKSVKAKLESTPKERPRTLGKPPSQVTQFILTPHSTQVSHPTSNSIFARALSVLKNHRPSHSNSFTLSRVPATNPLSPPPPYASTLSQVTPVDNSRLSVLGPALPPPVLVFHDQTPILTVRSITGLIEIEKTEEQMLGVDVSFWIAVALTYLEFLEERESYLAALND</sequence>
<evidence type="ECO:0000256" key="1">
    <source>
        <dbReference type="SAM" id="MobiDB-lite"/>
    </source>
</evidence>
<name>A0A9P7G665_9AGAR</name>
<evidence type="ECO:0000313" key="2">
    <source>
        <dbReference type="EMBL" id="KAG5644288.1"/>
    </source>
</evidence>
<feature type="region of interest" description="Disordered" evidence="1">
    <location>
        <begin position="100"/>
        <end position="145"/>
    </location>
</feature>
<dbReference type="AlphaFoldDB" id="A0A9P7G665"/>
<comment type="caution">
    <text evidence="2">The sequence shown here is derived from an EMBL/GenBank/DDBJ whole genome shotgun (WGS) entry which is preliminary data.</text>
</comment>
<protein>
    <submittedName>
        <fullName evidence="2">Uncharacterized protein</fullName>
    </submittedName>
</protein>
<dbReference type="EMBL" id="JABCKV010000076">
    <property type="protein sequence ID" value="KAG5644288.1"/>
    <property type="molecule type" value="Genomic_DNA"/>
</dbReference>
<proteinExistence type="predicted"/>
<keyword evidence="3" id="KW-1185">Reference proteome</keyword>
<evidence type="ECO:0000313" key="3">
    <source>
        <dbReference type="Proteomes" id="UP000775547"/>
    </source>
</evidence>
<dbReference type="Proteomes" id="UP000775547">
    <property type="component" value="Unassembled WGS sequence"/>
</dbReference>
<gene>
    <name evidence="2" type="ORF">DXG03_008774</name>
</gene>
<feature type="compositionally biased region" description="Basic and acidic residues" evidence="1">
    <location>
        <begin position="127"/>
        <end position="138"/>
    </location>
</feature>
<dbReference type="OrthoDB" id="3362250at2759"/>
<reference evidence="2" key="1">
    <citation type="submission" date="2020-07" db="EMBL/GenBank/DDBJ databases">
        <authorList>
            <person name="Nieuwenhuis M."/>
            <person name="Van De Peppel L.J.J."/>
        </authorList>
    </citation>
    <scope>NUCLEOTIDE SEQUENCE</scope>
    <source>
        <strain evidence="2">AP01</strain>
        <tissue evidence="2">Mycelium</tissue>
    </source>
</reference>